<evidence type="ECO:0000256" key="1">
    <source>
        <dbReference type="ARBA" id="ARBA00004651"/>
    </source>
</evidence>
<keyword evidence="6 7" id="KW-0472">Membrane</keyword>
<dbReference type="PANTHER" id="PTHR43266">
    <property type="entry name" value="MACROLIDE-EFFLUX PROTEIN"/>
    <property type="match status" value="1"/>
</dbReference>
<name>A0A1N7PNF2_9BACL</name>
<comment type="subcellular location">
    <subcellularLocation>
        <location evidence="1">Cell membrane</location>
        <topology evidence="1">Multi-pass membrane protein</topology>
    </subcellularLocation>
</comment>
<evidence type="ECO:0000313" key="9">
    <source>
        <dbReference type="Proteomes" id="UP000186156"/>
    </source>
</evidence>
<dbReference type="GO" id="GO:0022857">
    <property type="term" value="F:transmembrane transporter activity"/>
    <property type="evidence" value="ECO:0007669"/>
    <property type="project" value="InterPro"/>
</dbReference>
<protein>
    <submittedName>
        <fullName evidence="8">Predicted arabinose efflux permease, MFS family</fullName>
    </submittedName>
</protein>
<feature type="transmembrane region" description="Helical" evidence="7">
    <location>
        <begin position="358"/>
        <end position="380"/>
    </location>
</feature>
<evidence type="ECO:0000313" key="8">
    <source>
        <dbReference type="EMBL" id="SIT12040.1"/>
    </source>
</evidence>
<evidence type="ECO:0000256" key="2">
    <source>
        <dbReference type="ARBA" id="ARBA00022448"/>
    </source>
</evidence>
<feature type="transmembrane region" description="Helical" evidence="7">
    <location>
        <begin position="220"/>
        <end position="250"/>
    </location>
</feature>
<feature type="transmembrane region" description="Helical" evidence="7">
    <location>
        <begin position="24"/>
        <end position="51"/>
    </location>
</feature>
<feature type="transmembrane region" description="Helical" evidence="7">
    <location>
        <begin position="386"/>
        <end position="407"/>
    </location>
</feature>
<dbReference type="GO" id="GO:0005886">
    <property type="term" value="C:plasma membrane"/>
    <property type="evidence" value="ECO:0007669"/>
    <property type="project" value="UniProtKB-SubCell"/>
</dbReference>
<dbReference type="AlphaFoldDB" id="A0A1N7PNF2"/>
<evidence type="ECO:0000256" key="6">
    <source>
        <dbReference type="ARBA" id="ARBA00023136"/>
    </source>
</evidence>
<keyword evidence="5 7" id="KW-1133">Transmembrane helix</keyword>
<evidence type="ECO:0000256" key="5">
    <source>
        <dbReference type="ARBA" id="ARBA00022989"/>
    </source>
</evidence>
<proteinExistence type="predicted"/>
<feature type="transmembrane region" description="Helical" evidence="7">
    <location>
        <begin position="57"/>
        <end position="77"/>
    </location>
</feature>
<keyword evidence="2" id="KW-0813">Transport</keyword>
<evidence type="ECO:0000256" key="3">
    <source>
        <dbReference type="ARBA" id="ARBA00022475"/>
    </source>
</evidence>
<feature type="transmembrane region" description="Helical" evidence="7">
    <location>
        <begin position="176"/>
        <end position="199"/>
    </location>
</feature>
<dbReference type="EMBL" id="FTOO01000015">
    <property type="protein sequence ID" value="SIT12040.1"/>
    <property type="molecule type" value="Genomic_DNA"/>
</dbReference>
<evidence type="ECO:0000256" key="7">
    <source>
        <dbReference type="SAM" id="Phobius"/>
    </source>
</evidence>
<dbReference type="Proteomes" id="UP000186156">
    <property type="component" value="Unassembled WGS sequence"/>
</dbReference>
<dbReference type="InterPro" id="IPR011701">
    <property type="entry name" value="MFS"/>
</dbReference>
<evidence type="ECO:0000256" key="4">
    <source>
        <dbReference type="ARBA" id="ARBA00022692"/>
    </source>
</evidence>
<sequence>MNHEDTVMDTQAGSPGRLSNNYSFWLILTGTTISSFGDTFNTVAITLWVLMTTKSPAAMSVVLAVRMMVSVALGTVAGTVVDRVDRRKLMVMFDFIQSMIVGMLIYLILSKAPFWELLVLLALLSAASQFRDPAFSASLIHIVGEQGLPRASSALQVAIMLSRVLGPVLGGSIVSWFGISAALIGDAISFAVSALFVLAAKPFPNPHIETAKKSKFLKDLVNGVVFVSKNAIASYITIFAFCLNFFSYGATLLIPTIAVLTWKTTPTELGTIQGAFPLGFAAGSGVLMALGHHIRKRWAWMGLATILAGLLMGSVSLVHKPMLALPFIFLTGFAFAFVSILITVAIRTLVAPDLQGRVLGTLDSVGNLATPLAMVLAGLWSDKSGAPVVLMVVGLGTMAIGALSICVRRMRTFD</sequence>
<dbReference type="CDD" id="cd06173">
    <property type="entry name" value="MFS_MefA_like"/>
    <property type="match status" value="1"/>
</dbReference>
<dbReference type="STRING" id="252246.SAMN05421799_11520"/>
<dbReference type="PANTHER" id="PTHR43266:SF9">
    <property type="entry name" value="PERMEASE, MAJOR FACILITATOR SUPERFAMILY-RELATED"/>
    <property type="match status" value="1"/>
</dbReference>
<feature type="transmembrane region" description="Helical" evidence="7">
    <location>
        <begin position="324"/>
        <end position="346"/>
    </location>
</feature>
<dbReference type="SUPFAM" id="SSF103473">
    <property type="entry name" value="MFS general substrate transporter"/>
    <property type="match status" value="1"/>
</dbReference>
<keyword evidence="3" id="KW-1003">Cell membrane</keyword>
<feature type="transmembrane region" description="Helical" evidence="7">
    <location>
        <begin position="298"/>
        <end position="318"/>
    </location>
</feature>
<dbReference type="Gene3D" id="1.20.1250.20">
    <property type="entry name" value="MFS general substrate transporter like domains"/>
    <property type="match status" value="1"/>
</dbReference>
<feature type="transmembrane region" description="Helical" evidence="7">
    <location>
        <begin position="270"/>
        <end position="291"/>
    </location>
</feature>
<dbReference type="Pfam" id="PF07690">
    <property type="entry name" value="MFS_1"/>
    <property type="match status" value="1"/>
</dbReference>
<accession>A0A1N7PNF2</accession>
<dbReference type="InterPro" id="IPR036259">
    <property type="entry name" value="MFS_trans_sf"/>
</dbReference>
<keyword evidence="4 7" id="KW-0812">Transmembrane</keyword>
<organism evidence="8 9">
    <name type="scientific">Alicyclobacillus vulcanalis</name>
    <dbReference type="NCBI Taxonomy" id="252246"/>
    <lineage>
        <taxon>Bacteria</taxon>
        <taxon>Bacillati</taxon>
        <taxon>Bacillota</taxon>
        <taxon>Bacilli</taxon>
        <taxon>Bacillales</taxon>
        <taxon>Alicyclobacillaceae</taxon>
        <taxon>Alicyclobacillus</taxon>
    </lineage>
</organism>
<reference evidence="9" key="1">
    <citation type="submission" date="2017-01" db="EMBL/GenBank/DDBJ databases">
        <authorList>
            <person name="Varghese N."/>
            <person name="Submissions S."/>
        </authorList>
    </citation>
    <scope>NUCLEOTIDE SEQUENCE [LARGE SCALE GENOMIC DNA]</scope>
    <source>
        <strain evidence="9">DSM 16176</strain>
    </source>
</reference>
<gene>
    <name evidence="8" type="ORF">SAMN05421799_11520</name>
</gene>
<keyword evidence="9" id="KW-1185">Reference proteome</keyword>